<organism evidence="4 5">
    <name type="scientific">Zhenhengia yiwuensis</name>
    <dbReference type="NCBI Taxonomy" id="2763666"/>
    <lineage>
        <taxon>Bacteria</taxon>
        <taxon>Bacillati</taxon>
        <taxon>Bacillota</taxon>
        <taxon>Clostridia</taxon>
        <taxon>Lachnospirales</taxon>
        <taxon>Lachnospiraceae</taxon>
        <taxon>Zhenhengia</taxon>
    </lineage>
</organism>
<dbReference type="Gene3D" id="3.90.1150.10">
    <property type="entry name" value="Aspartate Aminotransferase, domain 1"/>
    <property type="match status" value="1"/>
</dbReference>
<sequence length="373" mass="41235">MIYLDYAANTPAHEEVLKSFVDFSTQYIANPNASHALGKETKIVLDEATERIAKLLGVQKSEIIYTSGATESNNLALKGIAYQYRRKGKHIITTYLEHSSVTSTVTALQNAGYEVDFVDVLKDGQVDLEHLKELLRPDTILVSLSHVDSEVGIKQPLKAIHDLLEGYPNCFFHVDATQAIGKIVVDLKDVDLLTFAPHKFYGLNGIGILIKKEGIMLEPVIHGGISTTAFRSGTPTLALIESAAKALELAIPHIDERYTYVEGLNIKLRKGLEKYANVHINSPKDASPFIVNFSVKGVNAAAFQQALEECEIYVATKSACCVVNTPSRPVYALTKDRKLALSTLRISLSHLTTEEEIESFLEVFERSYKNLVK</sequence>
<dbReference type="InterPro" id="IPR015424">
    <property type="entry name" value="PyrdxlP-dep_Trfase"/>
</dbReference>
<dbReference type="Gene3D" id="3.40.640.10">
    <property type="entry name" value="Type I PLP-dependent aspartate aminotransferase-like (Major domain)"/>
    <property type="match status" value="1"/>
</dbReference>
<dbReference type="PIRSF" id="PIRSF005572">
    <property type="entry name" value="NifS"/>
    <property type="match status" value="1"/>
</dbReference>
<dbReference type="InterPro" id="IPR000192">
    <property type="entry name" value="Aminotrans_V_dom"/>
</dbReference>
<dbReference type="SUPFAM" id="SSF53383">
    <property type="entry name" value="PLP-dependent transferases"/>
    <property type="match status" value="1"/>
</dbReference>
<reference evidence="4" key="1">
    <citation type="submission" date="2020-08" db="EMBL/GenBank/DDBJ databases">
        <title>Genome public.</title>
        <authorList>
            <person name="Liu C."/>
            <person name="Sun Q."/>
        </authorList>
    </citation>
    <scope>NUCLEOTIDE SEQUENCE</scope>
    <source>
        <strain evidence="4">NSJ-12</strain>
    </source>
</reference>
<protein>
    <submittedName>
        <fullName evidence="4">Cysteine desulfurase</fullName>
    </submittedName>
</protein>
<dbReference type="InterPro" id="IPR015421">
    <property type="entry name" value="PyrdxlP-dep_Trfase_major"/>
</dbReference>
<evidence type="ECO:0000256" key="1">
    <source>
        <dbReference type="ARBA" id="ARBA00001933"/>
    </source>
</evidence>
<dbReference type="Proteomes" id="UP000655830">
    <property type="component" value="Unassembled WGS sequence"/>
</dbReference>
<dbReference type="PANTHER" id="PTHR11601">
    <property type="entry name" value="CYSTEINE DESULFURYLASE FAMILY MEMBER"/>
    <property type="match status" value="1"/>
</dbReference>
<keyword evidence="2" id="KW-0663">Pyridoxal phosphate</keyword>
<proteinExistence type="predicted"/>
<evidence type="ECO:0000256" key="2">
    <source>
        <dbReference type="ARBA" id="ARBA00022898"/>
    </source>
</evidence>
<dbReference type="Pfam" id="PF00266">
    <property type="entry name" value="Aminotran_5"/>
    <property type="match status" value="1"/>
</dbReference>
<dbReference type="EMBL" id="JACRSY010000013">
    <property type="protein sequence ID" value="MBC8579798.1"/>
    <property type="molecule type" value="Genomic_DNA"/>
</dbReference>
<dbReference type="InterPro" id="IPR016454">
    <property type="entry name" value="Cysteine_dSase"/>
</dbReference>
<evidence type="ECO:0000313" key="4">
    <source>
        <dbReference type="EMBL" id="MBC8579798.1"/>
    </source>
</evidence>
<keyword evidence="5" id="KW-1185">Reference proteome</keyword>
<dbReference type="RefSeq" id="WP_249332730.1">
    <property type="nucleotide sequence ID" value="NZ_JACRSY010000013.1"/>
</dbReference>
<dbReference type="PANTHER" id="PTHR11601:SF50">
    <property type="entry name" value="CYSTEINE DESULFURASE ISCS 2-RELATED"/>
    <property type="match status" value="1"/>
</dbReference>
<dbReference type="AlphaFoldDB" id="A0A926EKM3"/>
<evidence type="ECO:0000259" key="3">
    <source>
        <dbReference type="Pfam" id="PF00266"/>
    </source>
</evidence>
<dbReference type="GO" id="GO:0003824">
    <property type="term" value="F:catalytic activity"/>
    <property type="evidence" value="ECO:0007669"/>
    <property type="project" value="UniProtKB-ARBA"/>
</dbReference>
<feature type="domain" description="Aminotransferase class V" evidence="3">
    <location>
        <begin position="2"/>
        <end position="360"/>
    </location>
</feature>
<comment type="cofactor">
    <cofactor evidence="1">
        <name>pyridoxal 5'-phosphate</name>
        <dbReference type="ChEBI" id="CHEBI:597326"/>
    </cofactor>
</comment>
<evidence type="ECO:0000313" key="5">
    <source>
        <dbReference type="Proteomes" id="UP000655830"/>
    </source>
</evidence>
<accession>A0A926EKM3</accession>
<name>A0A926EKM3_9FIRM</name>
<dbReference type="InterPro" id="IPR015422">
    <property type="entry name" value="PyrdxlP-dep_Trfase_small"/>
</dbReference>
<comment type="caution">
    <text evidence="4">The sequence shown here is derived from an EMBL/GenBank/DDBJ whole genome shotgun (WGS) entry which is preliminary data.</text>
</comment>
<gene>
    <name evidence="4" type="ORF">H8718_09675</name>
</gene>